<gene>
    <name evidence="3" type="ORF">FCL38_30565</name>
    <name evidence="2" type="ORF">FHS02_002737</name>
</gene>
<evidence type="ECO:0000256" key="1">
    <source>
        <dbReference type="SAM" id="Phobius"/>
    </source>
</evidence>
<reference evidence="3 4" key="1">
    <citation type="submission" date="2019-05" db="EMBL/GenBank/DDBJ databases">
        <title>Draft Genome Sequences of Six Type Strains of the Genus Massilia.</title>
        <authorList>
            <person name="Miess H."/>
            <person name="Frediansyhah A."/>
            <person name="Gross H."/>
        </authorList>
    </citation>
    <scope>NUCLEOTIDE SEQUENCE [LARGE SCALE GENOMIC DNA]</scope>
    <source>
        <strain evidence="3 4">DSMZ 26121</strain>
    </source>
</reference>
<organism evidence="2 5">
    <name type="scientific">Pseudoduganella umbonata</name>
    <dbReference type="NCBI Taxonomy" id="864828"/>
    <lineage>
        <taxon>Bacteria</taxon>
        <taxon>Pseudomonadati</taxon>
        <taxon>Pseudomonadota</taxon>
        <taxon>Betaproteobacteria</taxon>
        <taxon>Burkholderiales</taxon>
        <taxon>Oxalobacteraceae</taxon>
        <taxon>Telluria group</taxon>
        <taxon>Pseudoduganella</taxon>
    </lineage>
</organism>
<feature type="transmembrane region" description="Helical" evidence="1">
    <location>
        <begin position="72"/>
        <end position="88"/>
    </location>
</feature>
<feature type="transmembrane region" description="Helical" evidence="1">
    <location>
        <begin position="94"/>
        <end position="117"/>
    </location>
</feature>
<dbReference type="EMBL" id="CP040017">
    <property type="protein sequence ID" value="QCP14276.1"/>
    <property type="molecule type" value="Genomic_DNA"/>
</dbReference>
<name>A0A4P8HXV2_9BURK</name>
<dbReference type="Proteomes" id="UP000298763">
    <property type="component" value="Chromosome"/>
</dbReference>
<feature type="transmembrane region" description="Helical" evidence="1">
    <location>
        <begin position="45"/>
        <end position="65"/>
    </location>
</feature>
<dbReference type="Proteomes" id="UP000584325">
    <property type="component" value="Unassembled WGS sequence"/>
</dbReference>
<keyword evidence="1" id="KW-0812">Transmembrane</keyword>
<sequence>MTTTDTALFDTAFARFRFLIWAAFALSIVDVLVSPEVSGLESPVWELVVAFAALLFIFAAWINLLLLKGRNWARIFYTVCMITWLPPITDWDTLAGPALFLTTVEVALCAWIVYLMFSDPLRQHFAGKDGDARVAGT</sequence>
<dbReference type="RefSeq" id="WP_137317047.1">
    <property type="nucleotide sequence ID" value="NZ_CP040017.1"/>
</dbReference>
<proteinExistence type="predicted"/>
<reference evidence="2 5" key="2">
    <citation type="submission" date="2020-08" db="EMBL/GenBank/DDBJ databases">
        <title>Genomic Encyclopedia of Type Strains, Phase III (KMG-III): the genomes of soil and plant-associated and newly described type strains.</title>
        <authorList>
            <person name="Whitman W."/>
        </authorList>
    </citation>
    <scope>NUCLEOTIDE SEQUENCE [LARGE SCALE GENOMIC DNA]</scope>
    <source>
        <strain evidence="2 5">CECT 7753</strain>
    </source>
</reference>
<feature type="transmembrane region" description="Helical" evidence="1">
    <location>
        <begin position="12"/>
        <end position="33"/>
    </location>
</feature>
<evidence type="ECO:0000313" key="5">
    <source>
        <dbReference type="Proteomes" id="UP000584325"/>
    </source>
</evidence>
<keyword evidence="1" id="KW-0472">Membrane</keyword>
<evidence type="ECO:0000313" key="3">
    <source>
        <dbReference type="EMBL" id="QCP14276.1"/>
    </source>
</evidence>
<protein>
    <recommendedName>
        <fullName evidence="6">DUF2069 domain-containing protein</fullName>
    </recommendedName>
</protein>
<accession>A0A4P8HXV2</accession>
<dbReference type="AlphaFoldDB" id="A0A4P8HXV2"/>
<keyword evidence="1" id="KW-1133">Transmembrane helix</keyword>
<keyword evidence="4" id="KW-1185">Reference proteome</keyword>
<evidence type="ECO:0008006" key="6">
    <source>
        <dbReference type="Google" id="ProtNLM"/>
    </source>
</evidence>
<dbReference type="EMBL" id="JACHXS010000004">
    <property type="protein sequence ID" value="MBB3221927.1"/>
    <property type="molecule type" value="Genomic_DNA"/>
</dbReference>
<evidence type="ECO:0000313" key="4">
    <source>
        <dbReference type="Proteomes" id="UP000298763"/>
    </source>
</evidence>
<evidence type="ECO:0000313" key="2">
    <source>
        <dbReference type="EMBL" id="MBB3221927.1"/>
    </source>
</evidence>